<evidence type="ECO:0000313" key="2">
    <source>
        <dbReference type="Proteomes" id="UP001234202"/>
    </source>
</evidence>
<reference evidence="1" key="1">
    <citation type="submission" date="2023-04" db="EMBL/GenBank/DDBJ databases">
        <title>Draft Genome sequencing of Naganishia species isolated from polar environments using Oxford Nanopore Technology.</title>
        <authorList>
            <person name="Leo P."/>
            <person name="Venkateswaran K."/>
        </authorList>
    </citation>
    <scope>NUCLEOTIDE SEQUENCE</scope>
    <source>
        <strain evidence="1">DBVPG 5303</strain>
    </source>
</reference>
<comment type="caution">
    <text evidence="1">The sequence shown here is derived from an EMBL/GenBank/DDBJ whole genome shotgun (WGS) entry which is preliminary data.</text>
</comment>
<organism evidence="1 2">
    <name type="scientific">Naganishia onofrii</name>
    <dbReference type="NCBI Taxonomy" id="1851511"/>
    <lineage>
        <taxon>Eukaryota</taxon>
        <taxon>Fungi</taxon>
        <taxon>Dikarya</taxon>
        <taxon>Basidiomycota</taxon>
        <taxon>Agaricomycotina</taxon>
        <taxon>Tremellomycetes</taxon>
        <taxon>Filobasidiales</taxon>
        <taxon>Filobasidiaceae</taxon>
        <taxon>Naganishia</taxon>
    </lineage>
</organism>
<keyword evidence="2" id="KW-1185">Reference proteome</keyword>
<accession>A0ACC2XCZ1</accession>
<sequence length="398" mass="43157">MYAPPPASQALLQLYNQGWMEWIRKGCEMNSNAQPSNHNDYGLAQEDYPHNRWNMTVNDIPRDSSRPHPLRRLWTATRNLGGGKVDPAIQSADQGLGRTSRQLGWLRSLASSSRQKVAPQPVSGSFYGPEGPQNSNVSSIRSEESLEVETHLGQSPDGSQVFSIDHAQPVNGQPQTDNGRRLTSNSEHGSVKRRRSFEIEVEPDLSFSATDFTGAEQLMSGNADNPVDYIGPGPVDGTGQGGRHRGGKGKKEKAGDLTDHKVSAVGDPQTKFKATVGNFLLHQSYDDGSMPVTPSVKSSVSRRAGYNQSRPVSYAASNRSVTTIPGETTTRNGGGDSSIERTEDVIDVETDKESLKSVTIGDESAARSSFDASIMNAARPGTTYDDTPNDGWRELLPK</sequence>
<gene>
    <name evidence="1" type="ORF">QFC24_004482</name>
</gene>
<dbReference type="EMBL" id="JASBWV010000016">
    <property type="protein sequence ID" value="KAJ9121900.1"/>
    <property type="molecule type" value="Genomic_DNA"/>
</dbReference>
<name>A0ACC2XCZ1_9TREE</name>
<dbReference type="Proteomes" id="UP001234202">
    <property type="component" value="Unassembled WGS sequence"/>
</dbReference>
<proteinExistence type="predicted"/>
<protein>
    <submittedName>
        <fullName evidence="1">Uncharacterized protein</fullName>
    </submittedName>
</protein>
<evidence type="ECO:0000313" key="1">
    <source>
        <dbReference type="EMBL" id="KAJ9121900.1"/>
    </source>
</evidence>